<dbReference type="EnsemblMetazoa" id="Aqu2.1.40567_001">
    <property type="protein sequence ID" value="Aqu2.1.40567_001"/>
    <property type="gene ID" value="Aqu2.1.40567"/>
</dbReference>
<proteinExistence type="predicted"/>
<accession>A0A1X7VKK0</accession>
<dbReference type="AlphaFoldDB" id="A0A1X7VKK0"/>
<dbReference type="InParanoid" id="A0A1X7VKK0"/>
<evidence type="ECO:0000256" key="1">
    <source>
        <dbReference type="SAM" id="MobiDB-lite"/>
    </source>
</evidence>
<name>A0A1X7VKK0_AMPQE</name>
<feature type="compositionally biased region" description="Pro residues" evidence="1">
    <location>
        <begin position="208"/>
        <end position="234"/>
    </location>
</feature>
<feature type="region of interest" description="Disordered" evidence="1">
    <location>
        <begin position="184"/>
        <end position="247"/>
    </location>
</feature>
<organism evidence="2">
    <name type="scientific">Amphimedon queenslandica</name>
    <name type="common">Sponge</name>
    <dbReference type="NCBI Taxonomy" id="400682"/>
    <lineage>
        <taxon>Eukaryota</taxon>
        <taxon>Metazoa</taxon>
        <taxon>Porifera</taxon>
        <taxon>Demospongiae</taxon>
        <taxon>Heteroscleromorpha</taxon>
        <taxon>Haplosclerida</taxon>
        <taxon>Niphatidae</taxon>
        <taxon>Amphimedon</taxon>
    </lineage>
</organism>
<reference evidence="2" key="1">
    <citation type="submission" date="2017-05" db="UniProtKB">
        <authorList>
            <consortium name="EnsemblMetazoa"/>
        </authorList>
    </citation>
    <scope>IDENTIFICATION</scope>
</reference>
<evidence type="ECO:0000313" key="2">
    <source>
        <dbReference type="EnsemblMetazoa" id="Aqu2.1.40567_001"/>
    </source>
</evidence>
<protein>
    <submittedName>
        <fullName evidence="2">Uncharacterized protein</fullName>
    </submittedName>
</protein>
<sequence length="247" mass="25503">MSITVEQLQFHSNVAFPSMSSSAPAQAEIARTATVSTMQQQLLTTSFLPPLTTSATTLAAAANTSVAIPAPSLLPAASSYCCTNAWSHFRAKFFFCRGCASPLPAEPPRVFDSAFSFTGGRLRAGAAYTGSAGCWSCVVPRLSANTKQHLVFELGKAQQSIGVHPSPCKGHSFYIGTATAAAQAEENYDQHEVPSPPPPVDLAGDGGPPSPPGGPPPPPALPVAGGPSPPPPPAVARGGHHLQQYHQ</sequence>